<accession>A0A0N4ZHM0</accession>
<evidence type="ECO:0000256" key="1">
    <source>
        <dbReference type="ARBA" id="ARBA00004245"/>
    </source>
</evidence>
<dbReference type="InterPro" id="IPR001849">
    <property type="entry name" value="PH_domain"/>
</dbReference>
<dbReference type="InterPro" id="IPR000219">
    <property type="entry name" value="DH_dom"/>
</dbReference>
<dbReference type="InterPro" id="IPR013083">
    <property type="entry name" value="Znf_RING/FYVE/PHD"/>
</dbReference>
<evidence type="ECO:0000259" key="11">
    <source>
        <dbReference type="PROSITE" id="PS50178"/>
    </source>
</evidence>
<keyword evidence="2" id="KW-0963">Cytoplasm</keyword>
<proteinExistence type="predicted"/>
<keyword evidence="6" id="KW-0862">Zinc</keyword>
<name>A0A0N4ZHM0_PARTI</name>
<dbReference type="Gene3D" id="1.20.900.10">
    <property type="entry name" value="Dbl homology (DH) domain"/>
    <property type="match status" value="1"/>
</dbReference>
<dbReference type="GO" id="GO:0005085">
    <property type="term" value="F:guanyl-nucleotide exchange factor activity"/>
    <property type="evidence" value="ECO:0007669"/>
    <property type="project" value="UniProtKB-KW"/>
</dbReference>
<evidence type="ECO:0000256" key="6">
    <source>
        <dbReference type="ARBA" id="ARBA00022833"/>
    </source>
</evidence>
<dbReference type="AlphaFoldDB" id="A0A0N4ZHM0"/>
<dbReference type="InterPro" id="IPR035899">
    <property type="entry name" value="DBL_dom_sf"/>
</dbReference>
<dbReference type="SMART" id="SM00064">
    <property type="entry name" value="FYVE"/>
    <property type="match status" value="1"/>
</dbReference>
<dbReference type="Gene3D" id="3.30.40.10">
    <property type="entry name" value="Zinc/RING finger domain, C3HC4 (zinc finger)"/>
    <property type="match status" value="1"/>
</dbReference>
<evidence type="ECO:0000256" key="4">
    <source>
        <dbReference type="ARBA" id="ARBA00022723"/>
    </source>
</evidence>
<dbReference type="GO" id="GO:0008270">
    <property type="term" value="F:zinc ion binding"/>
    <property type="evidence" value="ECO:0007669"/>
    <property type="project" value="UniProtKB-KW"/>
</dbReference>
<dbReference type="Pfam" id="PF01363">
    <property type="entry name" value="FYVE"/>
    <property type="match status" value="1"/>
</dbReference>
<evidence type="ECO:0000313" key="13">
    <source>
        <dbReference type="WBParaSite" id="PTRK_0000741800.1"/>
    </source>
</evidence>
<dbReference type="InterPro" id="IPR011011">
    <property type="entry name" value="Znf_FYVE_PHD"/>
</dbReference>
<feature type="domain" description="FYVE-type" evidence="11">
    <location>
        <begin position="450"/>
        <end position="504"/>
    </location>
</feature>
<keyword evidence="3" id="KW-0344">Guanine-nucleotide releasing factor</keyword>
<dbReference type="Gene3D" id="2.30.29.30">
    <property type="entry name" value="Pleckstrin-homology domain (PH domain)/Phosphotyrosine-binding domain (PTB)"/>
    <property type="match status" value="1"/>
</dbReference>
<dbReference type="GO" id="GO:0007010">
    <property type="term" value="P:cytoskeleton organization"/>
    <property type="evidence" value="ECO:0007669"/>
    <property type="project" value="TreeGrafter"/>
</dbReference>
<protein>
    <submittedName>
        <fullName evidence="13">FYVE-type domain-containing protein</fullName>
    </submittedName>
</protein>
<keyword evidence="12" id="KW-1185">Reference proteome</keyword>
<evidence type="ECO:0000313" key="12">
    <source>
        <dbReference type="Proteomes" id="UP000038045"/>
    </source>
</evidence>
<dbReference type="GO" id="GO:0005737">
    <property type="term" value="C:cytoplasm"/>
    <property type="evidence" value="ECO:0007669"/>
    <property type="project" value="TreeGrafter"/>
</dbReference>
<feature type="domain" description="DH" evidence="10">
    <location>
        <begin position="68"/>
        <end position="275"/>
    </location>
</feature>
<keyword evidence="5 8" id="KW-0863">Zinc-finger</keyword>
<sequence>MSLPKNTETLNKSLEICQTFTRRSKSTDCKNINRTPSISNSYKSKAENSLEQIREILDCCAKPESDNIVKKIVKEITEVEYNFCVKLTSMSQDYPEYITNNSPKNKDLLKEYPIISEITNALSQILDVHHVLLERFAEVLQYWDDNSPNLASVVLKHGHYLKICSSFLRKKNEFVNSYKKALSENEKLSEITKLYEKYLLNNNNGNDKKSDGMMISMGLTFLLEMDSVHQNIVRYSLLMERYSKAINRCKYPDEYHASIEALTLVKNLADQVNETLIKEESTAKLLEFNKKLNGKYNVISPCRTFIYDGVLTKQARRDKLQRYLILFNDVLFICNCTLMGKDIDPSKIRVIDVESYDVNVKDHVDYENQFELMTEEKSTAFICSDKEQRDIWVKKLRDTKEAALSIRDSRNKLLRQVNPELQSKESQENKRYKGVWIPDNKSTICLMPNCGAELRVLRRHHCRRCGYLICSNCTGEAPIPTSDEINPESAQVDKVCPQCFFDIKNEFGHIFKAKKFKMPKNHHLRKSDLPVYERILIFEKNKTGETKRWVNSNNLSQFNVYKAEFDLLPIKEININENAYAIIVDENASLGATFTILNMENKFEIYKFRVEHERKIEK</sequence>
<dbReference type="SUPFAM" id="SSF57903">
    <property type="entry name" value="FYVE/PHD zinc finger"/>
    <property type="match status" value="1"/>
</dbReference>
<dbReference type="InterPro" id="IPR017455">
    <property type="entry name" value="Znf_FYVE-rel"/>
</dbReference>
<evidence type="ECO:0000259" key="10">
    <source>
        <dbReference type="PROSITE" id="PS50010"/>
    </source>
</evidence>
<evidence type="ECO:0000256" key="7">
    <source>
        <dbReference type="ARBA" id="ARBA00023212"/>
    </source>
</evidence>
<dbReference type="STRING" id="131310.A0A0N4ZHM0"/>
<keyword evidence="7" id="KW-0206">Cytoskeleton</keyword>
<dbReference type="InterPro" id="IPR051092">
    <property type="entry name" value="FYVE_RhoGEF_PH"/>
</dbReference>
<organism evidence="12 13">
    <name type="scientific">Parastrongyloides trichosuri</name>
    <name type="common">Possum-specific nematode worm</name>
    <dbReference type="NCBI Taxonomy" id="131310"/>
    <lineage>
        <taxon>Eukaryota</taxon>
        <taxon>Metazoa</taxon>
        <taxon>Ecdysozoa</taxon>
        <taxon>Nematoda</taxon>
        <taxon>Chromadorea</taxon>
        <taxon>Rhabditida</taxon>
        <taxon>Tylenchina</taxon>
        <taxon>Panagrolaimomorpha</taxon>
        <taxon>Strongyloidoidea</taxon>
        <taxon>Strongyloididae</taxon>
        <taxon>Parastrongyloides</taxon>
    </lineage>
</organism>
<dbReference type="GO" id="GO:0046847">
    <property type="term" value="P:filopodium assembly"/>
    <property type="evidence" value="ECO:0007669"/>
    <property type="project" value="TreeGrafter"/>
</dbReference>
<dbReference type="SMART" id="SM00233">
    <property type="entry name" value="PH"/>
    <property type="match status" value="1"/>
</dbReference>
<evidence type="ECO:0000256" key="2">
    <source>
        <dbReference type="ARBA" id="ARBA00022490"/>
    </source>
</evidence>
<keyword evidence="4" id="KW-0479">Metal-binding</keyword>
<evidence type="ECO:0000259" key="9">
    <source>
        <dbReference type="PROSITE" id="PS50003"/>
    </source>
</evidence>
<dbReference type="Proteomes" id="UP000038045">
    <property type="component" value="Unplaced"/>
</dbReference>
<feature type="domain" description="PH" evidence="9">
    <location>
        <begin position="304"/>
        <end position="401"/>
    </location>
</feature>
<dbReference type="SUPFAM" id="SSF50729">
    <property type="entry name" value="PH domain-like"/>
    <property type="match status" value="1"/>
</dbReference>
<dbReference type="Pfam" id="PF00169">
    <property type="entry name" value="PH"/>
    <property type="match status" value="1"/>
</dbReference>
<dbReference type="WBParaSite" id="PTRK_0000741800.1">
    <property type="protein sequence ID" value="PTRK_0000741800.1"/>
    <property type="gene ID" value="PTRK_0000741800"/>
</dbReference>
<dbReference type="PANTHER" id="PTHR12673:SF271">
    <property type="entry name" value="FYVE, RHOGEF AND PH DOMAIN-CONTAINING PROTEIN TAG-77"/>
    <property type="match status" value="1"/>
</dbReference>
<dbReference type="GO" id="GO:0005856">
    <property type="term" value="C:cytoskeleton"/>
    <property type="evidence" value="ECO:0007669"/>
    <property type="project" value="UniProtKB-SubCell"/>
</dbReference>
<evidence type="ECO:0000256" key="8">
    <source>
        <dbReference type="PROSITE-ProRule" id="PRU00091"/>
    </source>
</evidence>
<comment type="subcellular location">
    <subcellularLocation>
        <location evidence="1">Cytoplasm</location>
        <location evidence="1">Cytoskeleton</location>
    </subcellularLocation>
</comment>
<evidence type="ECO:0000256" key="5">
    <source>
        <dbReference type="ARBA" id="ARBA00022771"/>
    </source>
</evidence>
<dbReference type="InterPro" id="IPR000306">
    <property type="entry name" value="Znf_FYVE"/>
</dbReference>
<dbReference type="PROSITE" id="PS50178">
    <property type="entry name" value="ZF_FYVE"/>
    <property type="match status" value="1"/>
</dbReference>
<dbReference type="Pfam" id="PF00621">
    <property type="entry name" value="RhoGEF"/>
    <property type="match status" value="1"/>
</dbReference>
<dbReference type="PROSITE" id="PS50003">
    <property type="entry name" value="PH_DOMAIN"/>
    <property type="match status" value="1"/>
</dbReference>
<dbReference type="PROSITE" id="PS50010">
    <property type="entry name" value="DH_2"/>
    <property type="match status" value="1"/>
</dbReference>
<reference evidence="13" key="1">
    <citation type="submission" date="2017-02" db="UniProtKB">
        <authorList>
            <consortium name="WormBaseParasite"/>
        </authorList>
    </citation>
    <scope>IDENTIFICATION</scope>
</reference>
<dbReference type="PANTHER" id="PTHR12673">
    <property type="entry name" value="FACIOGENITAL DYSPLASIA PROTEIN"/>
    <property type="match status" value="1"/>
</dbReference>
<evidence type="ECO:0000256" key="3">
    <source>
        <dbReference type="ARBA" id="ARBA00022658"/>
    </source>
</evidence>
<dbReference type="InterPro" id="IPR011993">
    <property type="entry name" value="PH-like_dom_sf"/>
</dbReference>
<dbReference type="SMART" id="SM00325">
    <property type="entry name" value="RhoGEF"/>
    <property type="match status" value="1"/>
</dbReference>
<dbReference type="SUPFAM" id="SSF48065">
    <property type="entry name" value="DBL homology domain (DH-domain)"/>
    <property type="match status" value="1"/>
</dbReference>